<comment type="similarity">
    <text evidence="6">Belongs to the tRNA(Ile)-lysidine synthase family.</text>
</comment>
<feature type="domain" description="tRNA(Ile)-lysidine/2-thiocytidine synthase N-terminal" evidence="7">
    <location>
        <begin position="18"/>
        <end position="195"/>
    </location>
</feature>
<keyword evidence="2 6" id="KW-0819">tRNA processing</keyword>
<protein>
    <recommendedName>
        <fullName evidence="6">tRNA(Ile)-lysidine synthase</fullName>
        <ecNumber evidence="6">6.3.4.19</ecNumber>
    </recommendedName>
    <alternativeName>
        <fullName evidence="6">tRNA(Ile)-2-lysyl-cytidine synthase</fullName>
    </alternativeName>
    <alternativeName>
        <fullName evidence="6">tRNA(Ile)-lysidine synthetase</fullName>
    </alternativeName>
</protein>
<dbReference type="CDD" id="cd01992">
    <property type="entry name" value="TilS_N"/>
    <property type="match status" value="1"/>
</dbReference>
<dbReference type="GO" id="GO:0005524">
    <property type="term" value="F:ATP binding"/>
    <property type="evidence" value="ECO:0007669"/>
    <property type="project" value="UniProtKB-UniRule"/>
</dbReference>
<keyword evidence="9" id="KW-1185">Reference proteome</keyword>
<evidence type="ECO:0000256" key="6">
    <source>
        <dbReference type="HAMAP-Rule" id="MF_01161"/>
    </source>
</evidence>
<evidence type="ECO:0000256" key="2">
    <source>
        <dbReference type="ARBA" id="ARBA00022694"/>
    </source>
</evidence>
<dbReference type="GO" id="GO:0032267">
    <property type="term" value="F:tRNA(Ile)-lysidine synthase activity"/>
    <property type="evidence" value="ECO:0007669"/>
    <property type="project" value="UniProtKB-EC"/>
</dbReference>
<gene>
    <name evidence="6" type="primary">tilS</name>
    <name evidence="8" type="ORF">CCR87_12715</name>
</gene>
<dbReference type="HAMAP" id="MF_01161">
    <property type="entry name" value="tRNA_Ile_lys_synt"/>
    <property type="match status" value="1"/>
</dbReference>
<comment type="subcellular location">
    <subcellularLocation>
        <location evidence="6">Cytoplasm</location>
    </subcellularLocation>
</comment>
<name>A0A934TMZ9_9RHOB</name>
<dbReference type="PANTHER" id="PTHR43033:SF1">
    <property type="entry name" value="TRNA(ILE)-LYSIDINE SYNTHASE-RELATED"/>
    <property type="match status" value="1"/>
</dbReference>
<dbReference type="Pfam" id="PF01171">
    <property type="entry name" value="ATP_bind_3"/>
    <property type="match status" value="1"/>
</dbReference>
<reference evidence="8" key="2">
    <citation type="journal article" date="2020" name="Microorganisms">
        <title>Osmotic Adaptation and Compatible Solute Biosynthesis of Phototrophic Bacteria as Revealed from Genome Analyses.</title>
        <authorList>
            <person name="Imhoff J.F."/>
            <person name="Rahn T."/>
            <person name="Kunzel S."/>
            <person name="Keller A."/>
            <person name="Neulinger S.C."/>
        </authorList>
    </citation>
    <scope>NUCLEOTIDE SEQUENCE</scope>
    <source>
        <strain evidence="8">LMG 28126</strain>
    </source>
</reference>
<dbReference type="InterPro" id="IPR011063">
    <property type="entry name" value="TilS/TtcA_N"/>
</dbReference>
<dbReference type="GO" id="GO:0006400">
    <property type="term" value="P:tRNA modification"/>
    <property type="evidence" value="ECO:0007669"/>
    <property type="project" value="UniProtKB-UniRule"/>
</dbReference>
<evidence type="ECO:0000313" key="8">
    <source>
        <dbReference type="EMBL" id="MBK5928182.1"/>
    </source>
</evidence>
<keyword evidence="1 6" id="KW-0436">Ligase</keyword>
<comment type="caution">
    <text evidence="8">The sequence shown here is derived from an EMBL/GenBank/DDBJ whole genome shotgun (WGS) entry which is preliminary data.</text>
</comment>
<dbReference type="EC" id="6.3.4.19" evidence="6"/>
<accession>A0A934TMZ9</accession>
<comment type="function">
    <text evidence="6">Ligates lysine onto the cytidine present at position 34 of the AUA codon-specific tRNA(Ile) that contains the anticodon CAU, in an ATP-dependent manner. Cytidine is converted to lysidine, thus changing the amino acid specificity of the tRNA from methionine to isoleucine.</text>
</comment>
<evidence type="ECO:0000259" key="7">
    <source>
        <dbReference type="Pfam" id="PF01171"/>
    </source>
</evidence>
<evidence type="ECO:0000313" key="9">
    <source>
        <dbReference type="Proteomes" id="UP000706333"/>
    </source>
</evidence>
<organism evidence="8 9">
    <name type="scientific">Rhodobaculum claviforme</name>
    <dbReference type="NCBI Taxonomy" id="1549854"/>
    <lineage>
        <taxon>Bacteria</taxon>
        <taxon>Pseudomonadati</taxon>
        <taxon>Pseudomonadota</taxon>
        <taxon>Alphaproteobacteria</taxon>
        <taxon>Rhodobacterales</taxon>
        <taxon>Paracoccaceae</taxon>
        <taxon>Rhodobaculum</taxon>
    </lineage>
</organism>
<sequence>MEGALKGTLEGGAPGGLGVAVSGGGDSVALLVLLVDWARPRGVALRVATVDHGLRPEAADEATAVAGLCARLGVAHDILHWDGTARRGNLQDAARRARLRLLAGWAATHGLSAVALGHTRDDQAETVLMRLARGAGVDGLSAMAPVRRGEGTVWVRPLLSVGRAALRQELRARGIDWAEDALNDDTRFLRVRARRALAALGPVGIYAAGLAATAARMASARAALEAATAQAAARLATLEGGDVTFDLPGLMALPEEIRARLVNGTLRWIGAGAYAPRRAALARAVGRIAAGHDVTLAGCTLRVRDGGLRIGREWRAVRGRSVPVAGLLDGRWRLMPPEGCRTEGLHAAPLGPEGLQGCPDWRATGLPRATLVAGPAVWAGPTLVAAPLAGLRDGWRAATVPAAADFPTLFMAH</sequence>
<evidence type="ECO:0000256" key="4">
    <source>
        <dbReference type="ARBA" id="ARBA00022840"/>
    </source>
</evidence>
<keyword evidence="3 6" id="KW-0547">Nucleotide-binding</keyword>
<evidence type="ECO:0000256" key="1">
    <source>
        <dbReference type="ARBA" id="ARBA00022598"/>
    </source>
</evidence>
<dbReference type="PANTHER" id="PTHR43033">
    <property type="entry name" value="TRNA(ILE)-LYSIDINE SYNTHASE-RELATED"/>
    <property type="match status" value="1"/>
</dbReference>
<comment type="domain">
    <text evidence="6">The N-terminal region contains the highly conserved SGGXDS motif, predicted to be a P-loop motif involved in ATP binding.</text>
</comment>
<feature type="binding site" evidence="6">
    <location>
        <begin position="22"/>
        <end position="27"/>
    </location>
    <ligand>
        <name>ATP</name>
        <dbReference type="ChEBI" id="CHEBI:30616"/>
    </ligand>
</feature>
<evidence type="ECO:0000256" key="3">
    <source>
        <dbReference type="ARBA" id="ARBA00022741"/>
    </source>
</evidence>
<dbReference type="AlphaFoldDB" id="A0A934TMZ9"/>
<dbReference type="InterPro" id="IPR012795">
    <property type="entry name" value="tRNA_Ile_lys_synt_N"/>
</dbReference>
<comment type="catalytic activity">
    <reaction evidence="5 6">
        <text>cytidine(34) in tRNA(Ile2) + L-lysine + ATP = lysidine(34) in tRNA(Ile2) + AMP + diphosphate + H(+)</text>
        <dbReference type="Rhea" id="RHEA:43744"/>
        <dbReference type="Rhea" id="RHEA-COMP:10625"/>
        <dbReference type="Rhea" id="RHEA-COMP:10670"/>
        <dbReference type="ChEBI" id="CHEBI:15378"/>
        <dbReference type="ChEBI" id="CHEBI:30616"/>
        <dbReference type="ChEBI" id="CHEBI:32551"/>
        <dbReference type="ChEBI" id="CHEBI:33019"/>
        <dbReference type="ChEBI" id="CHEBI:82748"/>
        <dbReference type="ChEBI" id="CHEBI:83665"/>
        <dbReference type="ChEBI" id="CHEBI:456215"/>
        <dbReference type="EC" id="6.3.4.19"/>
    </reaction>
</comment>
<dbReference type="EMBL" id="NHSD01000294">
    <property type="protein sequence ID" value="MBK5928182.1"/>
    <property type="molecule type" value="Genomic_DNA"/>
</dbReference>
<dbReference type="Proteomes" id="UP000706333">
    <property type="component" value="Unassembled WGS sequence"/>
</dbReference>
<dbReference type="GO" id="GO:0005737">
    <property type="term" value="C:cytoplasm"/>
    <property type="evidence" value="ECO:0007669"/>
    <property type="project" value="UniProtKB-SubCell"/>
</dbReference>
<dbReference type="Gene3D" id="3.40.50.620">
    <property type="entry name" value="HUPs"/>
    <property type="match status" value="1"/>
</dbReference>
<evidence type="ECO:0000256" key="5">
    <source>
        <dbReference type="ARBA" id="ARBA00048539"/>
    </source>
</evidence>
<reference evidence="8" key="1">
    <citation type="submission" date="2017-05" db="EMBL/GenBank/DDBJ databases">
        <authorList>
            <person name="Imhoff J.F."/>
            <person name="Rahn T."/>
            <person name="Kuenzel S."/>
            <person name="Neulinger S.C."/>
        </authorList>
    </citation>
    <scope>NUCLEOTIDE SEQUENCE</scope>
    <source>
        <strain evidence="8">LMG 28126</strain>
    </source>
</reference>
<proteinExistence type="inferred from homology"/>
<dbReference type="InterPro" id="IPR014729">
    <property type="entry name" value="Rossmann-like_a/b/a_fold"/>
</dbReference>
<dbReference type="NCBIfam" id="TIGR02432">
    <property type="entry name" value="lysidine_TilS_N"/>
    <property type="match status" value="1"/>
</dbReference>
<dbReference type="SUPFAM" id="SSF52402">
    <property type="entry name" value="Adenine nucleotide alpha hydrolases-like"/>
    <property type="match status" value="1"/>
</dbReference>
<dbReference type="InterPro" id="IPR012094">
    <property type="entry name" value="tRNA_Ile_lys_synt"/>
</dbReference>
<keyword evidence="6" id="KW-0963">Cytoplasm</keyword>
<keyword evidence="4 6" id="KW-0067">ATP-binding</keyword>